<evidence type="ECO:0000256" key="1">
    <source>
        <dbReference type="SAM" id="SignalP"/>
    </source>
</evidence>
<comment type="caution">
    <text evidence="2">The sequence shown here is derived from an EMBL/GenBank/DDBJ whole genome shotgun (WGS) entry which is preliminary data.</text>
</comment>
<proteinExistence type="predicted"/>
<accession>A0A7V2ZIS2</accession>
<reference evidence="2" key="1">
    <citation type="journal article" date="2020" name="mSystems">
        <title>Genome- and Community-Level Interaction Insights into Carbon Utilization and Element Cycling Functions of Hydrothermarchaeota in Hydrothermal Sediment.</title>
        <authorList>
            <person name="Zhou Z."/>
            <person name="Liu Y."/>
            <person name="Xu W."/>
            <person name="Pan J."/>
            <person name="Luo Z.H."/>
            <person name="Li M."/>
        </authorList>
    </citation>
    <scope>NUCLEOTIDE SEQUENCE [LARGE SCALE GENOMIC DNA]</scope>
    <source>
        <strain evidence="2">SpSt-479</strain>
    </source>
</reference>
<feature type="chain" id="PRO_5031312283" evidence="1">
    <location>
        <begin position="20"/>
        <end position="277"/>
    </location>
</feature>
<dbReference type="EMBL" id="DSUJ01000008">
    <property type="protein sequence ID" value="HFI90793.1"/>
    <property type="molecule type" value="Genomic_DNA"/>
</dbReference>
<feature type="signal peptide" evidence="1">
    <location>
        <begin position="1"/>
        <end position="19"/>
    </location>
</feature>
<dbReference type="AlphaFoldDB" id="A0A7V2ZIS2"/>
<keyword evidence="1" id="KW-0732">Signal</keyword>
<sequence length="277" mass="32035">MKIFLLVITILFSIQNLSAQNEETQQEGIEIFLIDAYCKPDTPHPFILSFYTDVPTKSKVILDKKYEFVVSNEFTELHNIQIDITKLFFLDKQVQFVIQAEDSLGNKVTSETFDFDLPYEPVITGGSSLFTLCLFGGFVFLLPTPNYVIQNGQSYFSLTKEIPFLSFRSKSFRYPASYFAIELTYIFKAEDKKFFRTSYKRIFEIPVFEYLAPGIGGYTNFAGNNGIAPEFTVGLFRLFDTFTIYSRYRYNFQPSGNKSHFHEINLGLYSGFFSVYL</sequence>
<gene>
    <name evidence="2" type="ORF">ENS31_04575</name>
</gene>
<protein>
    <submittedName>
        <fullName evidence="2">Uncharacterized protein</fullName>
    </submittedName>
</protein>
<evidence type="ECO:0000313" key="2">
    <source>
        <dbReference type="EMBL" id="HFI90793.1"/>
    </source>
</evidence>
<organism evidence="2">
    <name type="scientific">Ignavibacterium album</name>
    <dbReference type="NCBI Taxonomy" id="591197"/>
    <lineage>
        <taxon>Bacteria</taxon>
        <taxon>Pseudomonadati</taxon>
        <taxon>Ignavibacteriota</taxon>
        <taxon>Ignavibacteria</taxon>
        <taxon>Ignavibacteriales</taxon>
        <taxon>Ignavibacteriaceae</taxon>
        <taxon>Ignavibacterium</taxon>
    </lineage>
</organism>
<name>A0A7V2ZIS2_9BACT</name>